<proteinExistence type="predicted"/>
<dbReference type="Proteomes" id="UP000821866">
    <property type="component" value="Chromosome 2"/>
</dbReference>
<name>A0A9J6EJ86_RHIMP</name>
<evidence type="ECO:0000256" key="1">
    <source>
        <dbReference type="SAM" id="MobiDB-lite"/>
    </source>
</evidence>
<accession>A0A9J6EJ86</accession>
<gene>
    <name evidence="2" type="ORF">HPB51_019435</name>
</gene>
<keyword evidence="3" id="KW-1185">Reference proteome</keyword>
<protein>
    <submittedName>
        <fullName evidence="2">Uncharacterized protein</fullName>
    </submittedName>
</protein>
<organism evidence="2 3">
    <name type="scientific">Rhipicephalus microplus</name>
    <name type="common">Cattle tick</name>
    <name type="synonym">Boophilus microplus</name>
    <dbReference type="NCBI Taxonomy" id="6941"/>
    <lineage>
        <taxon>Eukaryota</taxon>
        <taxon>Metazoa</taxon>
        <taxon>Ecdysozoa</taxon>
        <taxon>Arthropoda</taxon>
        <taxon>Chelicerata</taxon>
        <taxon>Arachnida</taxon>
        <taxon>Acari</taxon>
        <taxon>Parasitiformes</taxon>
        <taxon>Ixodida</taxon>
        <taxon>Ixodoidea</taxon>
        <taxon>Ixodidae</taxon>
        <taxon>Rhipicephalinae</taxon>
        <taxon>Rhipicephalus</taxon>
        <taxon>Boophilus</taxon>
    </lineage>
</organism>
<feature type="region of interest" description="Disordered" evidence="1">
    <location>
        <begin position="1"/>
        <end position="27"/>
    </location>
</feature>
<dbReference type="AlphaFoldDB" id="A0A9J6EJ86"/>
<comment type="caution">
    <text evidence="2">The sequence shown here is derived from an EMBL/GenBank/DDBJ whole genome shotgun (WGS) entry which is preliminary data.</text>
</comment>
<evidence type="ECO:0000313" key="2">
    <source>
        <dbReference type="EMBL" id="KAH8034080.1"/>
    </source>
</evidence>
<reference evidence="2" key="1">
    <citation type="journal article" date="2020" name="Cell">
        <title>Large-Scale Comparative Analyses of Tick Genomes Elucidate Their Genetic Diversity and Vector Capacities.</title>
        <authorList>
            <consortium name="Tick Genome and Microbiome Consortium (TIGMIC)"/>
            <person name="Jia N."/>
            <person name="Wang J."/>
            <person name="Shi W."/>
            <person name="Du L."/>
            <person name="Sun Y."/>
            <person name="Zhan W."/>
            <person name="Jiang J.F."/>
            <person name="Wang Q."/>
            <person name="Zhang B."/>
            <person name="Ji P."/>
            <person name="Bell-Sakyi L."/>
            <person name="Cui X.M."/>
            <person name="Yuan T.T."/>
            <person name="Jiang B.G."/>
            <person name="Yang W.F."/>
            <person name="Lam T.T."/>
            <person name="Chang Q.C."/>
            <person name="Ding S.J."/>
            <person name="Wang X.J."/>
            <person name="Zhu J.G."/>
            <person name="Ruan X.D."/>
            <person name="Zhao L."/>
            <person name="Wei J.T."/>
            <person name="Ye R.Z."/>
            <person name="Que T.C."/>
            <person name="Du C.H."/>
            <person name="Zhou Y.H."/>
            <person name="Cheng J.X."/>
            <person name="Dai P.F."/>
            <person name="Guo W.B."/>
            <person name="Han X.H."/>
            <person name="Huang E.J."/>
            <person name="Li L.F."/>
            <person name="Wei W."/>
            <person name="Gao Y.C."/>
            <person name="Liu J.Z."/>
            <person name="Shao H.Z."/>
            <person name="Wang X."/>
            <person name="Wang C.C."/>
            <person name="Yang T.C."/>
            <person name="Huo Q.B."/>
            <person name="Li W."/>
            <person name="Chen H.Y."/>
            <person name="Chen S.E."/>
            <person name="Zhou L.G."/>
            <person name="Ni X.B."/>
            <person name="Tian J.H."/>
            <person name="Sheng Y."/>
            <person name="Liu T."/>
            <person name="Pan Y.S."/>
            <person name="Xia L.Y."/>
            <person name="Li J."/>
            <person name="Zhao F."/>
            <person name="Cao W.C."/>
        </authorList>
    </citation>
    <scope>NUCLEOTIDE SEQUENCE</scope>
    <source>
        <strain evidence="2">Rmic-2018</strain>
    </source>
</reference>
<sequence>MQPSDKASDAVPSEHLRESRCRQHREFTEIAPMPVRSRAPKPRMLSRLYRPLRGFNEGIRASILELRASVLTSSLTQGCAIASPNPQDRPQVHSFMHAGPIQISKVQISKGPVPDPD</sequence>
<dbReference type="EMBL" id="JABSTU010000004">
    <property type="protein sequence ID" value="KAH8034080.1"/>
    <property type="molecule type" value="Genomic_DNA"/>
</dbReference>
<reference evidence="2" key="2">
    <citation type="submission" date="2021-09" db="EMBL/GenBank/DDBJ databases">
        <authorList>
            <person name="Jia N."/>
            <person name="Wang J."/>
            <person name="Shi W."/>
            <person name="Du L."/>
            <person name="Sun Y."/>
            <person name="Zhan W."/>
            <person name="Jiang J."/>
            <person name="Wang Q."/>
            <person name="Zhang B."/>
            <person name="Ji P."/>
            <person name="Sakyi L.B."/>
            <person name="Cui X."/>
            <person name="Yuan T."/>
            <person name="Jiang B."/>
            <person name="Yang W."/>
            <person name="Lam T.T.-Y."/>
            <person name="Chang Q."/>
            <person name="Ding S."/>
            <person name="Wang X."/>
            <person name="Zhu J."/>
            <person name="Ruan X."/>
            <person name="Zhao L."/>
            <person name="Wei J."/>
            <person name="Que T."/>
            <person name="Du C."/>
            <person name="Cheng J."/>
            <person name="Dai P."/>
            <person name="Han X."/>
            <person name="Huang E."/>
            <person name="Gao Y."/>
            <person name="Liu J."/>
            <person name="Shao H."/>
            <person name="Ye R."/>
            <person name="Li L."/>
            <person name="Wei W."/>
            <person name="Wang X."/>
            <person name="Wang C."/>
            <person name="Huo Q."/>
            <person name="Li W."/>
            <person name="Guo W."/>
            <person name="Chen H."/>
            <person name="Chen S."/>
            <person name="Zhou L."/>
            <person name="Zhou L."/>
            <person name="Ni X."/>
            <person name="Tian J."/>
            <person name="Zhou Y."/>
            <person name="Sheng Y."/>
            <person name="Liu T."/>
            <person name="Pan Y."/>
            <person name="Xia L."/>
            <person name="Li J."/>
            <person name="Zhao F."/>
            <person name="Cao W."/>
        </authorList>
    </citation>
    <scope>NUCLEOTIDE SEQUENCE</scope>
    <source>
        <strain evidence="2">Rmic-2018</strain>
        <tissue evidence="2">Larvae</tissue>
    </source>
</reference>
<evidence type="ECO:0000313" key="3">
    <source>
        <dbReference type="Proteomes" id="UP000821866"/>
    </source>
</evidence>